<keyword evidence="1" id="KW-0597">Phosphoprotein</keyword>
<protein>
    <recommendedName>
        <fullName evidence="5">RRM domain-containing protein</fullName>
    </recommendedName>
</protein>
<dbReference type="InterPro" id="IPR012677">
    <property type="entry name" value="Nucleotide-bd_a/b_plait_sf"/>
</dbReference>
<dbReference type="InterPro" id="IPR035979">
    <property type="entry name" value="RBD_domain_sf"/>
</dbReference>
<sequence length="489" mass="53097">MSAAHFSDRDQNRPVGNPFTNNVMPVIRVLIRRLPRHMSEESLRAMVVWAKDLNDVELLPIDRSEDDGFRSALLRFRSIHGAMQVKSVLDGKANTSNDAEMIVEVLENSPLAARRSMAEQSVANTVGPSSMGSHAAPAPRQYGHYTGFQGLDNNAAPNYGGIFPGNDYVYSGGVNTNYQNIFSPQSPIGNHLAERPRISGKTLIGRDFGDDEETNDLLKDPVAYAENGGTWQRRPTVPQIPVSRMTNLSLSRSHPQGAQSLPPYMSPMSPASSHGFSTNGHNHQGRKTLPPVNPADQNPPCNTLYVGNLPIDTSEEELKAIFSKQRGYKRLCFRTKQNGPMCFVEFEDISFATKALHDLHGRTLHNSMKSGIRLSFSKNPLGVRSGQAPGQAANNSMGHMNGMMAGGAHGFYAHGPPPGLSAPPGLGSRRGNHNQAASMHTGGTQPYNGMIASPSGQTQHYPWNNPSFYNGATNVPTGPIQNNSSFFVT</sequence>
<dbReference type="Pfam" id="PF00076">
    <property type="entry name" value="RRM_1"/>
    <property type="match status" value="1"/>
</dbReference>
<dbReference type="Gene3D" id="3.30.70.330">
    <property type="match status" value="1"/>
</dbReference>
<evidence type="ECO:0000256" key="4">
    <source>
        <dbReference type="SAM" id="MobiDB-lite"/>
    </source>
</evidence>
<evidence type="ECO:0000256" key="2">
    <source>
        <dbReference type="ARBA" id="ARBA00022884"/>
    </source>
</evidence>
<dbReference type="PROSITE" id="PS50102">
    <property type="entry name" value="RRM"/>
    <property type="match status" value="1"/>
</dbReference>
<dbReference type="InterPro" id="IPR000504">
    <property type="entry name" value="RRM_dom"/>
</dbReference>
<gene>
    <name evidence="7" type="ORF">E4U56_005536</name>
    <name evidence="6" type="ORF">E4U57_005803</name>
</gene>
<feature type="region of interest" description="Disordered" evidence="4">
    <location>
        <begin position="268"/>
        <end position="298"/>
    </location>
</feature>
<accession>A0A9P7N2J9</accession>
<evidence type="ECO:0000313" key="6">
    <source>
        <dbReference type="EMBL" id="KAG5963935.1"/>
    </source>
</evidence>
<dbReference type="PANTHER" id="PTHR10501">
    <property type="entry name" value="U1 SMALL NUCLEAR RIBONUCLEOPROTEIN A/U2 SMALL NUCLEAR RIBONUCLEOPROTEIN B"/>
    <property type="match status" value="1"/>
</dbReference>
<dbReference type="EMBL" id="SRPS01000004">
    <property type="protein sequence ID" value="KAG5978058.1"/>
    <property type="molecule type" value="Genomic_DNA"/>
</dbReference>
<evidence type="ECO:0000313" key="9">
    <source>
        <dbReference type="Proteomes" id="UP000784919"/>
    </source>
</evidence>
<dbReference type="EMBL" id="SRPR01000047">
    <property type="protein sequence ID" value="KAG5963935.1"/>
    <property type="molecule type" value="Genomic_DNA"/>
</dbReference>
<evidence type="ECO:0000313" key="7">
    <source>
        <dbReference type="EMBL" id="KAG5978058.1"/>
    </source>
</evidence>
<name>A0A9P7N2J9_9HYPO</name>
<dbReference type="Proteomes" id="UP000742024">
    <property type="component" value="Unassembled WGS sequence"/>
</dbReference>
<reference evidence="7 8" key="1">
    <citation type="journal article" date="2020" name="bioRxiv">
        <title>Whole genome comparisons of ergot fungi reveals the divergence and evolution of species within the genus Claviceps are the result of varying mechanisms driving genome evolution and host range expansion.</title>
        <authorList>
            <person name="Wyka S.A."/>
            <person name="Mondo S.J."/>
            <person name="Liu M."/>
            <person name="Dettman J."/>
            <person name="Nalam V."/>
            <person name="Broders K.D."/>
        </authorList>
    </citation>
    <scope>NUCLEOTIDE SEQUENCE</scope>
    <source>
        <strain evidence="7">CCC 1102</strain>
        <strain evidence="6 8">LM583</strain>
    </source>
</reference>
<evidence type="ECO:0000256" key="3">
    <source>
        <dbReference type="PROSITE-ProRule" id="PRU00176"/>
    </source>
</evidence>
<dbReference type="OrthoDB" id="431169at2759"/>
<keyword evidence="8" id="KW-1185">Reference proteome</keyword>
<dbReference type="FunFam" id="3.30.70.330:FF:000089">
    <property type="entry name" value="RNA binding protein"/>
    <property type="match status" value="1"/>
</dbReference>
<proteinExistence type="predicted"/>
<evidence type="ECO:0000259" key="5">
    <source>
        <dbReference type="PROSITE" id="PS50102"/>
    </source>
</evidence>
<evidence type="ECO:0000313" key="8">
    <source>
        <dbReference type="Proteomes" id="UP000742024"/>
    </source>
</evidence>
<dbReference type="CDD" id="cd12245">
    <property type="entry name" value="RRM_scw1_like"/>
    <property type="match status" value="1"/>
</dbReference>
<feature type="domain" description="RRM" evidence="5">
    <location>
        <begin position="302"/>
        <end position="379"/>
    </location>
</feature>
<evidence type="ECO:0000256" key="1">
    <source>
        <dbReference type="ARBA" id="ARBA00022553"/>
    </source>
</evidence>
<dbReference type="Proteomes" id="UP000784919">
    <property type="component" value="Unassembled WGS sequence"/>
</dbReference>
<dbReference type="AlphaFoldDB" id="A0A9P7N2J9"/>
<organism evidence="7 9">
    <name type="scientific">Claviceps arundinis</name>
    <dbReference type="NCBI Taxonomy" id="1623583"/>
    <lineage>
        <taxon>Eukaryota</taxon>
        <taxon>Fungi</taxon>
        <taxon>Dikarya</taxon>
        <taxon>Ascomycota</taxon>
        <taxon>Pezizomycotina</taxon>
        <taxon>Sordariomycetes</taxon>
        <taxon>Hypocreomycetidae</taxon>
        <taxon>Hypocreales</taxon>
        <taxon>Clavicipitaceae</taxon>
        <taxon>Claviceps</taxon>
    </lineage>
</organism>
<dbReference type="SUPFAM" id="SSF54928">
    <property type="entry name" value="RNA-binding domain, RBD"/>
    <property type="match status" value="1"/>
</dbReference>
<comment type="caution">
    <text evidence="7">The sequence shown here is derived from an EMBL/GenBank/DDBJ whole genome shotgun (WGS) entry which is preliminary data.</text>
</comment>
<dbReference type="SMART" id="SM00360">
    <property type="entry name" value="RRM"/>
    <property type="match status" value="1"/>
</dbReference>
<keyword evidence="2 3" id="KW-0694">RNA-binding</keyword>
<dbReference type="GO" id="GO:0003723">
    <property type="term" value="F:RNA binding"/>
    <property type="evidence" value="ECO:0007669"/>
    <property type="project" value="UniProtKB-UniRule"/>
</dbReference>